<dbReference type="AlphaFoldDB" id="A0A1V6TW05"/>
<evidence type="ECO:0000313" key="2">
    <source>
        <dbReference type="EMBL" id="OQE30174.1"/>
    </source>
</evidence>
<comment type="caution">
    <text evidence="2">The sequence shown here is derived from an EMBL/GenBank/DDBJ whole genome shotgun (WGS) entry which is preliminary data.</text>
</comment>
<protein>
    <submittedName>
        <fullName evidence="2">Uncharacterized protein</fullName>
    </submittedName>
</protein>
<gene>
    <name evidence="2" type="ORF">PENFLA_c003G02275</name>
</gene>
<sequence length="99" mass="11087">MEGYNYPVEPSSEHQEGRDTVNQPVLNPAIWTSHSDNIPPRHAMSGGDGQNLPLYDPNLDARNRQPFPVLLNPRVDPSAPYSQPTFLPEQVVQLLNKTN</sequence>
<feature type="region of interest" description="Disordered" evidence="1">
    <location>
        <begin position="30"/>
        <end position="60"/>
    </location>
</feature>
<reference evidence="3" key="1">
    <citation type="journal article" date="2017" name="Nat. Microbiol.">
        <title>Global analysis of biosynthetic gene clusters reveals vast potential of secondary metabolite production in Penicillium species.</title>
        <authorList>
            <person name="Nielsen J.C."/>
            <person name="Grijseels S."/>
            <person name="Prigent S."/>
            <person name="Ji B."/>
            <person name="Dainat J."/>
            <person name="Nielsen K.F."/>
            <person name="Frisvad J.C."/>
            <person name="Workman M."/>
            <person name="Nielsen J."/>
        </authorList>
    </citation>
    <scope>NUCLEOTIDE SEQUENCE [LARGE SCALE GENOMIC DNA]</scope>
    <source>
        <strain evidence="3">IBT 14082</strain>
    </source>
</reference>
<proteinExistence type="predicted"/>
<keyword evidence="3" id="KW-1185">Reference proteome</keyword>
<dbReference type="EMBL" id="MLQL01000003">
    <property type="protein sequence ID" value="OQE30174.1"/>
    <property type="molecule type" value="Genomic_DNA"/>
</dbReference>
<evidence type="ECO:0000313" key="3">
    <source>
        <dbReference type="Proteomes" id="UP000191342"/>
    </source>
</evidence>
<dbReference type="Proteomes" id="UP000191342">
    <property type="component" value="Unassembled WGS sequence"/>
</dbReference>
<organism evidence="2 3">
    <name type="scientific">Penicillium flavigenum</name>
    <dbReference type="NCBI Taxonomy" id="254877"/>
    <lineage>
        <taxon>Eukaryota</taxon>
        <taxon>Fungi</taxon>
        <taxon>Dikarya</taxon>
        <taxon>Ascomycota</taxon>
        <taxon>Pezizomycotina</taxon>
        <taxon>Eurotiomycetes</taxon>
        <taxon>Eurotiomycetidae</taxon>
        <taxon>Eurotiales</taxon>
        <taxon>Aspergillaceae</taxon>
        <taxon>Penicillium</taxon>
    </lineage>
</organism>
<accession>A0A1V6TW05</accession>
<feature type="region of interest" description="Disordered" evidence="1">
    <location>
        <begin position="1"/>
        <end position="20"/>
    </location>
</feature>
<dbReference type="OrthoDB" id="10356888at2759"/>
<evidence type="ECO:0000256" key="1">
    <source>
        <dbReference type="SAM" id="MobiDB-lite"/>
    </source>
</evidence>
<name>A0A1V6TW05_9EURO</name>